<dbReference type="EMBL" id="ADVG01000004">
    <property type="protein sequence ID" value="EFH80892.1"/>
    <property type="molecule type" value="Genomic_DNA"/>
</dbReference>
<dbReference type="AlphaFoldDB" id="D6U208"/>
<accession>D6U208</accession>
<keyword evidence="2" id="KW-1185">Reference proteome</keyword>
<sequence length="673" mass="69616">MKTWMRRPALLLVVAFLVVAFVAGFPFAKSGMSQVHAATVTPTISVSPHTVRPRQKITITGQGFAPNDTVFVFLDQLYYPLGNLTCNGNGDCSGSVTIPLTGPQGQHMVLAQGSQPGEAVVNAPIILNPTIFFNTSQGQPNQGGPGTSTAITGYAFQLNETVSVYWGDATGTLLGTVTSDSYSGFFTFPFITPTHVAPGKYPITVVRSGQKPASVTTTFTVVPPTVTAAAGIRSGQLLKFQIKGFQGNENVTISWNANGGQQIGVIQANYYGFFASPSYGQVFIPSAPLGSYTLTFTGESSGLQVSAPLNVGPGIQVNALNNPGGTIPVSGGGFRAGETLNVFIVDQKNATSISVTTAADGSFQTNLVVPLSLIPGPQYHVEAINSDGSEKATAFFYILAPSISWASSDIYNQNNTAAYGSSGTISGQNFPANEQITLYWNYQQAGQVEVGTVLAAADGSFSFDLTTPSSPFTGNATIEAIASTSTFTASYQVQPQPTVSLNPTSVLVGNTVSISGGSFDGNATVSIQLAGSTSVVGTATVASDGTFTASLTIPSNIKGGPSSVSVSDGTVSSSVPLVVDVPLIITPTTGSAGTSISVQSPNFSNTGNNLLCVTERPYIAWYDPTAGTSQYLASACWFPGTVTAPANLVSGRTYEVELIMGGYVIGQAPFTAQ</sequence>
<evidence type="ECO:0000313" key="2">
    <source>
        <dbReference type="Proteomes" id="UP000004508"/>
    </source>
</evidence>
<dbReference type="Proteomes" id="UP000004508">
    <property type="component" value="Unassembled WGS sequence"/>
</dbReference>
<gene>
    <name evidence="1" type="ORF">Krac_1525</name>
</gene>
<dbReference type="InParanoid" id="D6U208"/>
<protein>
    <recommendedName>
        <fullName evidence="3">IPT/TIG domain-containing protein</fullName>
    </recommendedName>
</protein>
<proteinExistence type="predicted"/>
<organism evidence="1 2">
    <name type="scientific">Ktedonobacter racemifer DSM 44963</name>
    <dbReference type="NCBI Taxonomy" id="485913"/>
    <lineage>
        <taxon>Bacteria</taxon>
        <taxon>Bacillati</taxon>
        <taxon>Chloroflexota</taxon>
        <taxon>Ktedonobacteria</taxon>
        <taxon>Ktedonobacterales</taxon>
        <taxon>Ktedonobacteraceae</taxon>
        <taxon>Ktedonobacter</taxon>
    </lineage>
</organism>
<dbReference type="OrthoDB" id="3771655at2"/>
<dbReference type="STRING" id="485913.Krac_1525"/>
<comment type="caution">
    <text evidence="1">The sequence shown here is derived from an EMBL/GenBank/DDBJ whole genome shotgun (WGS) entry which is preliminary data.</text>
</comment>
<evidence type="ECO:0000313" key="1">
    <source>
        <dbReference type="EMBL" id="EFH80892.1"/>
    </source>
</evidence>
<dbReference type="eggNOG" id="COG4991">
    <property type="taxonomic scope" value="Bacteria"/>
</dbReference>
<name>D6U208_KTERA</name>
<evidence type="ECO:0008006" key="3">
    <source>
        <dbReference type="Google" id="ProtNLM"/>
    </source>
</evidence>
<reference evidence="1 2" key="1">
    <citation type="journal article" date="2011" name="Stand. Genomic Sci.">
        <title>Non-contiguous finished genome sequence and contextual data of the filamentous soil bacterium Ktedonobacter racemifer type strain (SOSP1-21).</title>
        <authorList>
            <person name="Chang Y.J."/>
            <person name="Land M."/>
            <person name="Hauser L."/>
            <person name="Chertkov O."/>
            <person name="Del Rio T.G."/>
            <person name="Nolan M."/>
            <person name="Copeland A."/>
            <person name="Tice H."/>
            <person name="Cheng J.F."/>
            <person name="Lucas S."/>
            <person name="Han C."/>
            <person name="Goodwin L."/>
            <person name="Pitluck S."/>
            <person name="Ivanova N."/>
            <person name="Ovchinikova G."/>
            <person name="Pati A."/>
            <person name="Chen A."/>
            <person name="Palaniappan K."/>
            <person name="Mavromatis K."/>
            <person name="Liolios K."/>
            <person name="Brettin T."/>
            <person name="Fiebig A."/>
            <person name="Rohde M."/>
            <person name="Abt B."/>
            <person name="Goker M."/>
            <person name="Detter J.C."/>
            <person name="Woyke T."/>
            <person name="Bristow J."/>
            <person name="Eisen J.A."/>
            <person name="Markowitz V."/>
            <person name="Hugenholtz P."/>
            <person name="Kyrpides N.C."/>
            <person name="Klenk H.P."/>
            <person name="Lapidus A."/>
        </authorList>
    </citation>
    <scope>NUCLEOTIDE SEQUENCE [LARGE SCALE GENOMIC DNA]</scope>
    <source>
        <strain evidence="2">DSM 44963</strain>
    </source>
</reference>
<dbReference type="RefSeq" id="WP_007917954.1">
    <property type="nucleotide sequence ID" value="NZ_ADVG01000004.1"/>
</dbReference>